<evidence type="ECO:0000313" key="1">
    <source>
        <dbReference type="EMBL" id="MQN10243.1"/>
    </source>
</evidence>
<accession>A0A6A7VV73</accession>
<organism evidence="1 2">
    <name type="scientific">Segatella copri</name>
    <dbReference type="NCBI Taxonomy" id="165179"/>
    <lineage>
        <taxon>Bacteria</taxon>
        <taxon>Pseudomonadati</taxon>
        <taxon>Bacteroidota</taxon>
        <taxon>Bacteroidia</taxon>
        <taxon>Bacteroidales</taxon>
        <taxon>Prevotellaceae</taxon>
        <taxon>Segatella</taxon>
    </lineage>
</organism>
<reference evidence="1 2" key="1">
    <citation type="submission" date="2019-09" db="EMBL/GenBank/DDBJ databases">
        <title>Distinct polysaccharide growth profiles of human intestinal Prevotella copri isolates.</title>
        <authorList>
            <person name="Fehlner-Peach H."/>
            <person name="Magnabosco C."/>
            <person name="Raghavan V."/>
            <person name="Scher J.U."/>
            <person name="Tett A."/>
            <person name="Cox L.M."/>
            <person name="Gottsegen C."/>
            <person name="Watters A."/>
            <person name="Wiltshire- Gordon J.D."/>
            <person name="Segata N."/>
            <person name="Bonneau R."/>
            <person name="Littman D.R."/>
        </authorList>
    </citation>
    <scope>NUCLEOTIDE SEQUENCE [LARGE SCALE GENOMIC DNA]</scope>
    <source>
        <strain evidence="2">iK21513</strain>
    </source>
</reference>
<name>A0A6A7VV73_9BACT</name>
<evidence type="ECO:0008006" key="3">
    <source>
        <dbReference type="Google" id="ProtNLM"/>
    </source>
</evidence>
<dbReference type="EMBL" id="VZCY01000087">
    <property type="protein sequence ID" value="MQN10243.1"/>
    <property type="molecule type" value="Genomic_DNA"/>
</dbReference>
<dbReference type="Proteomes" id="UP000406735">
    <property type="component" value="Unassembled WGS sequence"/>
</dbReference>
<dbReference type="AlphaFoldDB" id="A0A6A7VV73"/>
<gene>
    <name evidence="1" type="ORF">F7D97_10000</name>
</gene>
<evidence type="ECO:0000313" key="2">
    <source>
        <dbReference type="Proteomes" id="UP000406735"/>
    </source>
</evidence>
<protein>
    <recommendedName>
        <fullName evidence="3">EpsG family protein</fullName>
    </recommendedName>
</protein>
<sequence length="405" mass="46715">MKNKIINAYIYSYASLLVIIASYKIIALLLHKNYMDAFADLFINYQGGFIRRGLIGSLLLSIYQISGISPIALAIVLSIAAYSFIFLYCLSKLKSYNYGFAFLTPCYLFGGIGIYGLGYMRRDYIILSAFLLITFLWKRLSARLWLYISLFICIITILCYEPFLFVCLPYFAILNQLKCQKVRTTIIALFILLLTFTICCLYPGTPIAKNQIWESTRSFLPQIGTIEFIGRNSIEVMKFHFYNNFIRIEHNVPCLAISLVSVIGMTYYLTNGLYVFNKDKFQVNDRKGIMFYLCLSYIFQIPMFICLSTDYSRICTYSAFTTIIMFTTIKYDTLVRYLPNKIDKKLNSIIEFTDIVFKPTKFKIFSIMLLIGIAEWTGGGIGQFIYSSELGTIIKCIKTIMNFHL</sequence>
<comment type="caution">
    <text evidence="1">The sequence shown here is derived from an EMBL/GenBank/DDBJ whole genome shotgun (WGS) entry which is preliminary data.</text>
</comment>
<proteinExistence type="predicted"/>
<dbReference type="RefSeq" id="WP_153080412.1">
    <property type="nucleotide sequence ID" value="NZ_VZAU01000087.1"/>
</dbReference>